<evidence type="ECO:0000313" key="7">
    <source>
        <dbReference type="EMBL" id="SVB61301.1"/>
    </source>
</evidence>
<feature type="transmembrane region" description="Helical" evidence="6">
    <location>
        <begin position="153"/>
        <end position="172"/>
    </location>
</feature>
<dbReference type="CDD" id="cd06580">
    <property type="entry name" value="TM_PBP1_transp_TpRbsC_like"/>
    <property type="match status" value="1"/>
</dbReference>
<feature type="transmembrane region" description="Helical" evidence="6">
    <location>
        <begin position="241"/>
        <end position="266"/>
    </location>
</feature>
<feature type="transmembrane region" description="Helical" evidence="6">
    <location>
        <begin position="278"/>
        <end position="295"/>
    </location>
</feature>
<keyword evidence="3 6" id="KW-0812">Transmembrane</keyword>
<proteinExistence type="predicted"/>
<dbReference type="PANTHER" id="PTHR47089">
    <property type="entry name" value="ABC TRANSPORTER, PERMEASE PROTEIN"/>
    <property type="match status" value="1"/>
</dbReference>
<keyword evidence="4 6" id="KW-1133">Transmembrane helix</keyword>
<sequence>MGAPSPAGGAPSRVMSRSTLRSVAVPLAAVILGLLIGAVLIVSQGASPVTAYSSLLQGGLGDGDALLRTLQKATPLIFGGLAVAFAFKAGLFNIGGQGQLLVGAVFAAGVGFGIDGLPIFIHLPAALIAGALAGAIWGGIAGALKATTGAHEVIVTIMLNFVGGNLTDWLSANPWKDNSGSNIVARTPLVADSATIPTLGSVPVGFLLAVLAAAGCWFVLERTTYGFEVRSVGHNRNAAHYAGIKVGWVMASTMAVAGTLAALGGAVESLGVDGRFEAGVNVGLGFEGITIALLARANALGVIPAALLVGLMEAGAARMQFKAGVAPELIDVIQALILFFVAAPVIIRWLLRMRQGDSQQLQLGAGWGRT</sequence>
<dbReference type="GO" id="GO:0005886">
    <property type="term" value="C:plasma membrane"/>
    <property type="evidence" value="ECO:0007669"/>
    <property type="project" value="UniProtKB-SubCell"/>
</dbReference>
<evidence type="ECO:0000256" key="2">
    <source>
        <dbReference type="ARBA" id="ARBA00022475"/>
    </source>
</evidence>
<feature type="transmembrane region" description="Helical" evidence="6">
    <location>
        <begin position="127"/>
        <end position="146"/>
    </location>
</feature>
<accession>A0A382FH36</accession>
<reference evidence="7" key="1">
    <citation type="submission" date="2018-05" db="EMBL/GenBank/DDBJ databases">
        <authorList>
            <person name="Lanie J.A."/>
            <person name="Ng W.-L."/>
            <person name="Kazmierczak K.M."/>
            <person name="Andrzejewski T.M."/>
            <person name="Davidsen T.M."/>
            <person name="Wayne K.J."/>
            <person name="Tettelin H."/>
            <person name="Glass J.I."/>
            <person name="Rusch D."/>
            <person name="Podicherti R."/>
            <person name="Tsui H.-C.T."/>
            <person name="Winkler M.E."/>
        </authorList>
    </citation>
    <scope>NUCLEOTIDE SEQUENCE</scope>
</reference>
<evidence type="ECO:0000256" key="4">
    <source>
        <dbReference type="ARBA" id="ARBA00022989"/>
    </source>
</evidence>
<dbReference type="InterPro" id="IPR001851">
    <property type="entry name" value="ABC_transp_permease"/>
</dbReference>
<feature type="transmembrane region" description="Helical" evidence="6">
    <location>
        <begin position="76"/>
        <end position="94"/>
    </location>
</feature>
<feature type="transmembrane region" description="Helical" evidence="6">
    <location>
        <begin position="302"/>
        <end position="321"/>
    </location>
</feature>
<keyword evidence="5 6" id="KW-0472">Membrane</keyword>
<evidence type="ECO:0000256" key="3">
    <source>
        <dbReference type="ARBA" id="ARBA00022692"/>
    </source>
</evidence>
<dbReference type="EMBL" id="UINC01049470">
    <property type="protein sequence ID" value="SVB61301.1"/>
    <property type="molecule type" value="Genomic_DNA"/>
</dbReference>
<protein>
    <recommendedName>
        <fullName evidence="8">ABC transporter permease</fullName>
    </recommendedName>
</protein>
<name>A0A382FH36_9ZZZZ</name>
<feature type="transmembrane region" description="Helical" evidence="6">
    <location>
        <begin position="333"/>
        <end position="351"/>
    </location>
</feature>
<dbReference type="PANTHER" id="PTHR47089:SF1">
    <property type="entry name" value="GUANOSINE ABC TRANSPORTER PERMEASE PROTEIN NUPP"/>
    <property type="match status" value="1"/>
</dbReference>
<organism evidence="7">
    <name type="scientific">marine metagenome</name>
    <dbReference type="NCBI Taxonomy" id="408172"/>
    <lineage>
        <taxon>unclassified sequences</taxon>
        <taxon>metagenomes</taxon>
        <taxon>ecological metagenomes</taxon>
    </lineage>
</organism>
<dbReference type="AlphaFoldDB" id="A0A382FH36"/>
<feature type="transmembrane region" description="Helical" evidence="6">
    <location>
        <begin position="202"/>
        <end position="220"/>
    </location>
</feature>
<evidence type="ECO:0008006" key="8">
    <source>
        <dbReference type="Google" id="ProtNLM"/>
    </source>
</evidence>
<evidence type="ECO:0000256" key="1">
    <source>
        <dbReference type="ARBA" id="ARBA00004651"/>
    </source>
</evidence>
<evidence type="ECO:0000256" key="5">
    <source>
        <dbReference type="ARBA" id="ARBA00023136"/>
    </source>
</evidence>
<feature type="transmembrane region" description="Helical" evidence="6">
    <location>
        <begin position="23"/>
        <end position="46"/>
    </location>
</feature>
<evidence type="ECO:0000256" key="6">
    <source>
        <dbReference type="SAM" id="Phobius"/>
    </source>
</evidence>
<dbReference type="GO" id="GO:0022857">
    <property type="term" value="F:transmembrane transporter activity"/>
    <property type="evidence" value="ECO:0007669"/>
    <property type="project" value="InterPro"/>
</dbReference>
<keyword evidence="2" id="KW-1003">Cell membrane</keyword>
<comment type="subcellular location">
    <subcellularLocation>
        <location evidence="1">Cell membrane</location>
        <topology evidence="1">Multi-pass membrane protein</topology>
    </subcellularLocation>
</comment>
<dbReference type="Pfam" id="PF02653">
    <property type="entry name" value="BPD_transp_2"/>
    <property type="match status" value="1"/>
</dbReference>
<gene>
    <name evidence="7" type="ORF">METZ01_LOCUS214155</name>
</gene>